<evidence type="ECO:0000256" key="1">
    <source>
        <dbReference type="RuleBase" id="RU003707"/>
    </source>
</evidence>
<dbReference type="Gene3D" id="3.90.226.10">
    <property type="entry name" value="2-enoyl-CoA Hydratase, Chain A, domain 1"/>
    <property type="match status" value="1"/>
</dbReference>
<dbReference type="PANTHER" id="PTHR43459:SF1">
    <property type="entry name" value="EG:BACN32G11.4 PROTEIN"/>
    <property type="match status" value="1"/>
</dbReference>
<dbReference type="Proteomes" id="UP000239663">
    <property type="component" value="Unassembled WGS sequence"/>
</dbReference>
<comment type="similarity">
    <text evidence="1">Belongs to the enoyl-CoA hydratase/isomerase family.</text>
</comment>
<dbReference type="EMBL" id="PKOZ01000009">
    <property type="protein sequence ID" value="PQD94563.1"/>
    <property type="molecule type" value="Genomic_DNA"/>
</dbReference>
<dbReference type="InterPro" id="IPR029045">
    <property type="entry name" value="ClpP/crotonase-like_dom_sf"/>
</dbReference>
<dbReference type="RefSeq" id="WP_104850201.1">
    <property type="nucleotide sequence ID" value="NZ_PKOZ01000009.1"/>
</dbReference>
<dbReference type="GO" id="GO:0003824">
    <property type="term" value="F:catalytic activity"/>
    <property type="evidence" value="ECO:0007669"/>
    <property type="project" value="InterPro"/>
</dbReference>
<accession>A0A2S7MXT2</accession>
<dbReference type="AlphaFoldDB" id="A0A2S7MXT2"/>
<comment type="caution">
    <text evidence="2">The sequence shown here is derived from an EMBL/GenBank/DDBJ whole genome shotgun (WGS) entry which is preliminary data.</text>
</comment>
<sequence length="270" mass="30160">MSDLLFTVKNQVARITLNRPERMNAFSEDMIHSWIKALEQVRDSQEIRVLVISGNGRAFCSGGDIKAMARGEGFLDHEGKNDYASTALDRKNSLWKNVQRIPLLLAEIDIPVIAMIQGAAFGAGFDMALACDIRIAARSAKIAESYVKAGIVPGDGAAWFLPRLIGTDKALDLLWNGTVLEAEEAQQLGLLTYVVDDNELEPFTEQYIEKLKEGPKETMRFMKRAVYQSRQLDLRTSLDMISSAMGIITELDDYQEGVQALVEKRKPKFN</sequence>
<dbReference type="Pfam" id="PF00378">
    <property type="entry name" value="ECH_1"/>
    <property type="match status" value="1"/>
</dbReference>
<name>A0A2S7MXT2_9BACI</name>
<organism evidence="2 3">
    <name type="scientific">Pradoshia eiseniae</name>
    <dbReference type="NCBI Taxonomy" id="2064768"/>
    <lineage>
        <taxon>Bacteria</taxon>
        <taxon>Bacillati</taxon>
        <taxon>Bacillota</taxon>
        <taxon>Bacilli</taxon>
        <taxon>Bacillales</taxon>
        <taxon>Bacillaceae</taxon>
        <taxon>Pradoshia</taxon>
    </lineage>
</organism>
<dbReference type="CDD" id="cd06558">
    <property type="entry name" value="crotonase-like"/>
    <property type="match status" value="1"/>
</dbReference>
<proteinExistence type="inferred from homology"/>
<dbReference type="InterPro" id="IPR018376">
    <property type="entry name" value="Enoyl-CoA_hyd/isom_CS"/>
</dbReference>
<keyword evidence="3" id="KW-1185">Reference proteome</keyword>
<dbReference type="PANTHER" id="PTHR43459">
    <property type="entry name" value="ENOYL-COA HYDRATASE"/>
    <property type="match status" value="1"/>
</dbReference>
<gene>
    <name evidence="2" type="ORF">CYL18_14240</name>
</gene>
<protein>
    <submittedName>
        <fullName evidence="2">Enoyl-CoA hydratase</fullName>
    </submittedName>
</protein>
<evidence type="ECO:0000313" key="2">
    <source>
        <dbReference type="EMBL" id="PQD94563.1"/>
    </source>
</evidence>
<dbReference type="SUPFAM" id="SSF52096">
    <property type="entry name" value="ClpP/crotonase"/>
    <property type="match status" value="1"/>
</dbReference>
<dbReference type="OrthoDB" id="9775794at2"/>
<reference evidence="2 3" key="1">
    <citation type="submission" date="2017-12" db="EMBL/GenBank/DDBJ databases">
        <title>Taxonomic description and draft genome of Pradoshia cofamensis Gen. nov., sp. nov., a thermotolerant bacillale isolated from anterior gut of earthworm Eisenia fetida.</title>
        <authorList>
            <person name="Saha T."/>
            <person name="Chakraborty R."/>
        </authorList>
    </citation>
    <scope>NUCLEOTIDE SEQUENCE [LARGE SCALE GENOMIC DNA]</scope>
    <source>
        <strain evidence="2 3">EAG3</strain>
    </source>
</reference>
<dbReference type="PROSITE" id="PS00166">
    <property type="entry name" value="ENOYL_COA_HYDRATASE"/>
    <property type="match status" value="1"/>
</dbReference>
<dbReference type="InterPro" id="IPR001753">
    <property type="entry name" value="Enoyl-CoA_hydra/iso"/>
</dbReference>
<evidence type="ECO:0000313" key="3">
    <source>
        <dbReference type="Proteomes" id="UP000239663"/>
    </source>
</evidence>